<evidence type="ECO:0000313" key="3">
    <source>
        <dbReference type="Proteomes" id="UP000749040"/>
    </source>
</evidence>
<dbReference type="Proteomes" id="UP000749040">
    <property type="component" value="Unassembled WGS sequence"/>
</dbReference>
<sequence>MTYRPETMQARLEVLRRPDAGPAALVGLVGEVGDGDSAVLDSYLGAAAGAYTAEIVVDLAGVTYLSEPAVRILDRFARLRAAEGRRVHMTGASPRVTALLGPVAAGATWSGPSPVPAGAPKNGAASGPRPYPPCDVSLIRRAQRTLVARYGLDGPLSALELLRSAARRYTVTLGPLAAAVVGTPPPAPGAAHWFAPAPTRVPAPALPCAPSPGPGETLTRAEAVAAIRDAACALMDSELGNVQVATPGGVLLLEEARGFSAQFTDHFRLVRDDTSACGRALLDGMRVIVPEVATHPVYDEDARRVMLTDGVRSVQSTPLTAPSGRRVGMVSTHYPQPRRVHTTAELGALDRLAAEAAAWLEWHHETVVRAALEDVHRQALLRPGADEQVPA</sequence>
<dbReference type="SUPFAM" id="SSF55781">
    <property type="entry name" value="GAF domain-like"/>
    <property type="match status" value="1"/>
</dbReference>
<dbReference type="InterPro" id="IPR036513">
    <property type="entry name" value="STAS_dom_sf"/>
</dbReference>
<dbReference type="Pfam" id="PF13185">
    <property type="entry name" value="GAF_2"/>
    <property type="match status" value="1"/>
</dbReference>
<accession>A0ABS2TIS2</accession>
<dbReference type="InterPro" id="IPR002645">
    <property type="entry name" value="STAS_dom"/>
</dbReference>
<dbReference type="Gene3D" id="3.30.450.40">
    <property type="match status" value="1"/>
</dbReference>
<gene>
    <name evidence="2" type="ORF">ITX44_01615</name>
</gene>
<dbReference type="InterPro" id="IPR003018">
    <property type="entry name" value="GAF"/>
</dbReference>
<reference evidence="2 3" key="1">
    <citation type="submission" date="2021-01" db="EMBL/GenBank/DDBJ databases">
        <title>Streptomyces acididurans sp. nov., isolated from a peat swamp forest soil.</title>
        <authorList>
            <person name="Chantavorakit T."/>
            <person name="Duangmal K."/>
        </authorList>
    </citation>
    <scope>NUCLEOTIDE SEQUENCE [LARGE SCALE GENOMIC DNA]</scope>
    <source>
        <strain evidence="2 3">KK5PA1</strain>
    </source>
</reference>
<dbReference type="SUPFAM" id="SSF52091">
    <property type="entry name" value="SpoIIaa-like"/>
    <property type="match status" value="1"/>
</dbReference>
<comment type="caution">
    <text evidence="2">The sequence shown here is derived from an EMBL/GenBank/DDBJ whole genome shotgun (WGS) entry which is preliminary data.</text>
</comment>
<dbReference type="RefSeq" id="WP_205355109.1">
    <property type="nucleotide sequence ID" value="NZ_JADKYB010000001.1"/>
</dbReference>
<feature type="domain" description="STAS" evidence="1">
    <location>
        <begin position="25"/>
        <end position="100"/>
    </location>
</feature>
<dbReference type="EMBL" id="JADKYB010000001">
    <property type="protein sequence ID" value="MBM9503244.1"/>
    <property type="molecule type" value="Genomic_DNA"/>
</dbReference>
<evidence type="ECO:0000313" key="2">
    <source>
        <dbReference type="EMBL" id="MBM9503244.1"/>
    </source>
</evidence>
<evidence type="ECO:0000259" key="1">
    <source>
        <dbReference type="PROSITE" id="PS50801"/>
    </source>
</evidence>
<dbReference type="Gene3D" id="3.30.750.24">
    <property type="entry name" value="STAS domain"/>
    <property type="match status" value="1"/>
</dbReference>
<keyword evidence="3" id="KW-1185">Reference proteome</keyword>
<name>A0ABS2TIS2_9ACTN</name>
<protein>
    <submittedName>
        <fullName evidence="2">GAF domain-containing protein</fullName>
    </submittedName>
</protein>
<dbReference type="Pfam" id="PF13466">
    <property type="entry name" value="STAS_2"/>
    <property type="match status" value="1"/>
</dbReference>
<proteinExistence type="predicted"/>
<dbReference type="PROSITE" id="PS50801">
    <property type="entry name" value="STAS"/>
    <property type="match status" value="1"/>
</dbReference>
<dbReference type="InterPro" id="IPR058548">
    <property type="entry name" value="MlaB-like_STAS"/>
</dbReference>
<organism evidence="2 3">
    <name type="scientific">Actinacidiphila acididurans</name>
    <dbReference type="NCBI Taxonomy" id="2784346"/>
    <lineage>
        <taxon>Bacteria</taxon>
        <taxon>Bacillati</taxon>
        <taxon>Actinomycetota</taxon>
        <taxon>Actinomycetes</taxon>
        <taxon>Kitasatosporales</taxon>
        <taxon>Streptomycetaceae</taxon>
        <taxon>Actinacidiphila</taxon>
    </lineage>
</organism>
<dbReference type="CDD" id="cd07043">
    <property type="entry name" value="STAS_anti-anti-sigma_factors"/>
    <property type="match status" value="1"/>
</dbReference>
<dbReference type="InterPro" id="IPR029016">
    <property type="entry name" value="GAF-like_dom_sf"/>
</dbReference>